<dbReference type="EMBL" id="BAABGA010000029">
    <property type="protein sequence ID" value="GAA4452767.1"/>
    <property type="molecule type" value="Genomic_DNA"/>
</dbReference>
<comment type="similarity">
    <text evidence="1">Belongs to the metallo-dependent hydrolases superfamily.</text>
</comment>
<keyword evidence="5" id="KW-1185">Reference proteome</keyword>
<name>A0ABP8MP44_9BACT</name>
<dbReference type="Gene3D" id="3.20.20.140">
    <property type="entry name" value="Metal-dependent hydrolases"/>
    <property type="match status" value="1"/>
</dbReference>
<reference evidence="5" key="1">
    <citation type="journal article" date="2019" name="Int. J. Syst. Evol. Microbiol.">
        <title>The Global Catalogue of Microorganisms (GCM) 10K type strain sequencing project: providing services to taxonomists for standard genome sequencing and annotation.</title>
        <authorList>
            <consortium name="The Broad Institute Genomics Platform"/>
            <consortium name="The Broad Institute Genome Sequencing Center for Infectious Disease"/>
            <person name="Wu L."/>
            <person name="Ma J."/>
        </authorList>
    </citation>
    <scope>NUCLEOTIDE SEQUENCE [LARGE SCALE GENOMIC DNA]</scope>
    <source>
        <strain evidence="5">JCM 17759</strain>
    </source>
</reference>
<sequence>MKRFLALILLALGLCTRSLDAQQPDGIQPEGIQTDSIADLQIIDCHTHFYDPSRPQGVPWPNKNSSLYRTVLPQHLRALKTERPIDGTVIVEASAWIEDNDWLLDLAKDDPFIVGIVGRLDPAADDFEDQVKRFAANPLFRGIRISAKQLNEMLQNGTAAKLAVLAQYDLSLDVNGGIDSLAAISQLAGELPELRIVLNHVANVAITTDAPPSDWVDGIKVAAQYPNVYCKISGLVEGAARSGQPVPSELSFYRPYIDVVWNAFGDDRVIYGSNWPVCERAAEYAVLQKIVMQYAMQKGETATRNFFAGNAKRAYKWIERRP</sequence>
<keyword evidence="2" id="KW-0732">Signal</keyword>
<dbReference type="InterPro" id="IPR032466">
    <property type="entry name" value="Metal_Hydrolase"/>
</dbReference>
<dbReference type="RefSeq" id="WP_345322035.1">
    <property type="nucleotide sequence ID" value="NZ_BAABGA010000029.1"/>
</dbReference>
<dbReference type="PANTHER" id="PTHR43569">
    <property type="entry name" value="AMIDOHYDROLASE"/>
    <property type="match status" value="1"/>
</dbReference>
<feature type="domain" description="Amidohydrolase-related" evidence="3">
    <location>
        <begin position="43"/>
        <end position="316"/>
    </location>
</feature>
<proteinExistence type="inferred from homology"/>
<evidence type="ECO:0000313" key="4">
    <source>
        <dbReference type="EMBL" id="GAA4452767.1"/>
    </source>
</evidence>
<feature type="chain" id="PRO_5047438203" evidence="2">
    <location>
        <begin position="22"/>
        <end position="322"/>
    </location>
</feature>
<protein>
    <submittedName>
        <fullName evidence="4">Amidohydrolase family protein</fullName>
    </submittedName>
</protein>
<organism evidence="4 5">
    <name type="scientific">Novipirellula rosea</name>
    <dbReference type="NCBI Taxonomy" id="1031540"/>
    <lineage>
        <taxon>Bacteria</taxon>
        <taxon>Pseudomonadati</taxon>
        <taxon>Planctomycetota</taxon>
        <taxon>Planctomycetia</taxon>
        <taxon>Pirellulales</taxon>
        <taxon>Pirellulaceae</taxon>
        <taxon>Novipirellula</taxon>
    </lineage>
</organism>
<dbReference type="Pfam" id="PF04909">
    <property type="entry name" value="Amidohydro_2"/>
    <property type="match status" value="1"/>
</dbReference>
<dbReference type="PANTHER" id="PTHR43569:SF2">
    <property type="entry name" value="AMIDOHYDROLASE-RELATED DOMAIN-CONTAINING PROTEIN"/>
    <property type="match status" value="1"/>
</dbReference>
<gene>
    <name evidence="4" type="ORF">GCM10023156_22700</name>
</gene>
<evidence type="ECO:0000256" key="2">
    <source>
        <dbReference type="SAM" id="SignalP"/>
    </source>
</evidence>
<accession>A0ABP8MP44</accession>
<dbReference type="Proteomes" id="UP001500840">
    <property type="component" value="Unassembled WGS sequence"/>
</dbReference>
<evidence type="ECO:0000256" key="1">
    <source>
        <dbReference type="ARBA" id="ARBA00038310"/>
    </source>
</evidence>
<dbReference type="InterPro" id="IPR052350">
    <property type="entry name" value="Metallo-dep_Lactonases"/>
</dbReference>
<dbReference type="InterPro" id="IPR006680">
    <property type="entry name" value="Amidohydro-rel"/>
</dbReference>
<comment type="caution">
    <text evidence="4">The sequence shown here is derived from an EMBL/GenBank/DDBJ whole genome shotgun (WGS) entry which is preliminary data.</text>
</comment>
<dbReference type="SUPFAM" id="SSF51556">
    <property type="entry name" value="Metallo-dependent hydrolases"/>
    <property type="match status" value="1"/>
</dbReference>
<evidence type="ECO:0000313" key="5">
    <source>
        <dbReference type="Proteomes" id="UP001500840"/>
    </source>
</evidence>
<feature type="signal peptide" evidence="2">
    <location>
        <begin position="1"/>
        <end position="21"/>
    </location>
</feature>
<evidence type="ECO:0000259" key="3">
    <source>
        <dbReference type="Pfam" id="PF04909"/>
    </source>
</evidence>